<keyword evidence="2" id="KW-0119">Carbohydrate metabolism</keyword>
<evidence type="ECO:0000313" key="6">
    <source>
        <dbReference type="Proteomes" id="UP000634136"/>
    </source>
</evidence>
<dbReference type="PANTHER" id="PTHR31916">
    <property type="match status" value="1"/>
</dbReference>
<evidence type="ECO:0000313" key="5">
    <source>
        <dbReference type="EMBL" id="KAF7836904.1"/>
    </source>
</evidence>
<name>A0A834X2N8_9FABA</name>
<accession>A0A834X2N8</accession>
<dbReference type="AlphaFoldDB" id="A0A834X2N8"/>
<keyword evidence="6" id="KW-1185">Reference proteome</keyword>
<keyword evidence="1" id="KW-0378">Hydrolase</keyword>
<keyword evidence="3" id="KW-0326">Glycosidase</keyword>
<dbReference type="OrthoDB" id="1931989at2759"/>
<dbReference type="GO" id="GO:0005739">
    <property type="term" value="C:mitochondrion"/>
    <property type="evidence" value="ECO:0007669"/>
    <property type="project" value="TreeGrafter"/>
</dbReference>
<dbReference type="SUPFAM" id="SSF48208">
    <property type="entry name" value="Six-hairpin glycosidases"/>
    <property type="match status" value="1"/>
</dbReference>
<evidence type="ECO:0000256" key="1">
    <source>
        <dbReference type="ARBA" id="ARBA00022801"/>
    </source>
</evidence>
<dbReference type="InterPro" id="IPR008928">
    <property type="entry name" value="6-hairpin_glycosidase_sf"/>
</dbReference>
<dbReference type="Proteomes" id="UP000634136">
    <property type="component" value="Unassembled WGS sequence"/>
</dbReference>
<reference evidence="5" key="1">
    <citation type="submission" date="2020-09" db="EMBL/GenBank/DDBJ databases">
        <title>Genome-Enabled Discovery of Anthraquinone Biosynthesis in Senna tora.</title>
        <authorList>
            <person name="Kang S.-H."/>
            <person name="Pandey R.P."/>
            <person name="Lee C.-M."/>
            <person name="Sim J.-S."/>
            <person name="Jeong J.-T."/>
            <person name="Choi B.-S."/>
            <person name="Jung M."/>
            <person name="Ginzburg D."/>
            <person name="Zhao K."/>
            <person name="Won S.Y."/>
            <person name="Oh T.-J."/>
            <person name="Yu Y."/>
            <person name="Kim N.-H."/>
            <person name="Lee O.R."/>
            <person name="Lee T.-H."/>
            <person name="Bashyal P."/>
            <person name="Kim T.-S."/>
            <person name="Lee W.-H."/>
            <person name="Kawkins C."/>
            <person name="Kim C.-K."/>
            <person name="Kim J.S."/>
            <person name="Ahn B.O."/>
            <person name="Rhee S.Y."/>
            <person name="Sohng J.K."/>
        </authorList>
    </citation>
    <scope>NUCLEOTIDE SEQUENCE</scope>
    <source>
        <tissue evidence="5">Leaf</tissue>
    </source>
</reference>
<comment type="caution">
    <text evidence="5">The sequence shown here is derived from an EMBL/GenBank/DDBJ whole genome shotgun (WGS) entry which is preliminary data.</text>
</comment>
<gene>
    <name evidence="5" type="ORF">G2W53_011763</name>
</gene>
<feature type="region of interest" description="Disordered" evidence="4">
    <location>
        <begin position="89"/>
        <end position="110"/>
    </location>
</feature>
<organism evidence="5 6">
    <name type="scientific">Senna tora</name>
    <dbReference type="NCBI Taxonomy" id="362788"/>
    <lineage>
        <taxon>Eukaryota</taxon>
        <taxon>Viridiplantae</taxon>
        <taxon>Streptophyta</taxon>
        <taxon>Embryophyta</taxon>
        <taxon>Tracheophyta</taxon>
        <taxon>Spermatophyta</taxon>
        <taxon>Magnoliopsida</taxon>
        <taxon>eudicotyledons</taxon>
        <taxon>Gunneridae</taxon>
        <taxon>Pentapetalae</taxon>
        <taxon>rosids</taxon>
        <taxon>fabids</taxon>
        <taxon>Fabales</taxon>
        <taxon>Fabaceae</taxon>
        <taxon>Caesalpinioideae</taxon>
        <taxon>Cassia clade</taxon>
        <taxon>Senna</taxon>
    </lineage>
</organism>
<dbReference type="Pfam" id="PF12899">
    <property type="entry name" value="Glyco_hydro_100"/>
    <property type="match status" value="1"/>
</dbReference>
<proteinExistence type="predicted"/>
<dbReference type="InterPro" id="IPR024746">
    <property type="entry name" value="Glyco_hydro_100"/>
</dbReference>
<dbReference type="GO" id="GO:0004575">
    <property type="term" value="F:sucrose alpha-glucosidase activity"/>
    <property type="evidence" value="ECO:0007669"/>
    <property type="project" value="TreeGrafter"/>
</dbReference>
<dbReference type="PANTHER" id="PTHR31916:SF49">
    <property type="entry name" value="ALKALINE_NEUTRAL INVERTASE C, MITOCHONDRIAL"/>
    <property type="match status" value="1"/>
</dbReference>
<dbReference type="GO" id="GO:0033926">
    <property type="term" value="F:endo-alpha-N-acetylgalactosaminidase activity"/>
    <property type="evidence" value="ECO:0007669"/>
    <property type="project" value="InterPro"/>
</dbReference>
<dbReference type="EMBL" id="JAAIUW010000004">
    <property type="protein sequence ID" value="KAF7836904.1"/>
    <property type="molecule type" value="Genomic_DNA"/>
</dbReference>
<protein>
    <submittedName>
        <fullName evidence="5">Alkaline/neutral invertase A, mitochondrial</fullName>
    </submittedName>
</protein>
<evidence type="ECO:0000256" key="2">
    <source>
        <dbReference type="ARBA" id="ARBA00023277"/>
    </source>
</evidence>
<evidence type="ECO:0000256" key="4">
    <source>
        <dbReference type="SAM" id="MobiDB-lite"/>
    </source>
</evidence>
<sequence>MGRPDLAQKAIEVAEKRVSGDGWPEYYDTRNGRLIGKQSRLMQTWTIAGLLTSKMLLNNPDKASLLFWEEDFEILQSCVCMLSTKTEKSEKEGASVSKPESAIKRGRHPGPPTLVLSAPEFYKLPSSLGTPSVEVIPRDCKTFMLLQRQVNILNKYIYSSGGIEKEGEDELGGKRERKR</sequence>
<dbReference type="GO" id="GO:0005987">
    <property type="term" value="P:sucrose catabolic process"/>
    <property type="evidence" value="ECO:0007669"/>
    <property type="project" value="TreeGrafter"/>
</dbReference>
<evidence type="ECO:0000256" key="3">
    <source>
        <dbReference type="ARBA" id="ARBA00023295"/>
    </source>
</evidence>